<comment type="catalytic activity">
    <reaction evidence="13">
        <text>ATP + H2O = ADP + phosphate + H(+)</text>
        <dbReference type="Rhea" id="RHEA:13065"/>
        <dbReference type="ChEBI" id="CHEBI:15377"/>
        <dbReference type="ChEBI" id="CHEBI:15378"/>
        <dbReference type="ChEBI" id="CHEBI:30616"/>
        <dbReference type="ChEBI" id="CHEBI:43474"/>
        <dbReference type="ChEBI" id="CHEBI:456216"/>
        <dbReference type="EC" id="5.6.2.3"/>
    </reaction>
</comment>
<dbReference type="EC" id="5.6.2.3" evidence="13"/>
<name>A0A2G8KA51_STIJA</name>
<keyword evidence="10 13" id="KW-0413">Isomerase</keyword>
<keyword evidence="1 13" id="KW-0547">Nucleotide-binding</keyword>
<keyword evidence="7 13" id="KW-0496">Mitochondrion</keyword>
<evidence type="ECO:0000256" key="4">
    <source>
        <dbReference type="ARBA" id="ARBA00022806"/>
    </source>
</evidence>
<dbReference type="GO" id="GO:0006310">
    <property type="term" value="P:DNA recombination"/>
    <property type="evidence" value="ECO:0007669"/>
    <property type="project" value="UniProtKB-UniRule"/>
</dbReference>
<keyword evidence="4 13" id="KW-0347">Helicase</keyword>
<comment type="subunit">
    <text evidence="12">Monomer. Interacts with telomerase.</text>
</comment>
<reference evidence="16 17" key="1">
    <citation type="journal article" date="2017" name="PLoS Biol.">
        <title>The sea cucumber genome provides insights into morphological evolution and visceral regeneration.</title>
        <authorList>
            <person name="Zhang X."/>
            <person name="Sun L."/>
            <person name="Yuan J."/>
            <person name="Sun Y."/>
            <person name="Gao Y."/>
            <person name="Zhang L."/>
            <person name="Li S."/>
            <person name="Dai H."/>
            <person name="Hamel J.F."/>
            <person name="Liu C."/>
            <person name="Yu Y."/>
            <person name="Liu S."/>
            <person name="Lin W."/>
            <person name="Guo K."/>
            <person name="Jin S."/>
            <person name="Xu P."/>
            <person name="Storey K.B."/>
            <person name="Huan P."/>
            <person name="Zhang T."/>
            <person name="Zhou Y."/>
            <person name="Zhang J."/>
            <person name="Lin C."/>
            <person name="Li X."/>
            <person name="Xing L."/>
            <person name="Huo D."/>
            <person name="Sun M."/>
            <person name="Wang L."/>
            <person name="Mercier A."/>
            <person name="Li F."/>
            <person name="Yang H."/>
            <person name="Xiang J."/>
        </authorList>
    </citation>
    <scope>NUCLEOTIDE SEQUENCE [LARGE SCALE GENOMIC DNA]</scope>
    <source>
        <strain evidence="16">Shaxun</strain>
        <tissue evidence="16">Muscle</tissue>
    </source>
</reference>
<feature type="binding site" evidence="13">
    <location>
        <begin position="219"/>
        <end position="226"/>
    </location>
    <ligand>
        <name>ATP</name>
        <dbReference type="ChEBI" id="CHEBI:30616"/>
    </ligand>
</feature>
<gene>
    <name evidence="13" type="primary">PIF1</name>
    <name evidence="16" type="ORF">BSL78_18266</name>
</gene>
<dbReference type="GO" id="GO:0005524">
    <property type="term" value="F:ATP binding"/>
    <property type="evidence" value="ECO:0007669"/>
    <property type="project" value="UniProtKB-UniRule"/>
</dbReference>
<dbReference type="InterPro" id="IPR051055">
    <property type="entry name" value="PIF1_helicase"/>
</dbReference>
<comment type="subcellular location">
    <subcellularLocation>
        <location evidence="13">Nucleus</location>
    </subcellularLocation>
    <subcellularLocation>
        <location evidence="13">Mitochondrion</location>
    </subcellularLocation>
</comment>
<dbReference type="InterPro" id="IPR048293">
    <property type="entry name" value="PIF1_RRM3_pfh1"/>
</dbReference>
<evidence type="ECO:0000256" key="12">
    <source>
        <dbReference type="ARBA" id="ARBA00065873"/>
    </source>
</evidence>
<evidence type="ECO:0000259" key="15">
    <source>
        <dbReference type="SMART" id="SM00382"/>
    </source>
</evidence>
<dbReference type="Pfam" id="PF21530">
    <property type="entry name" value="Pif1_2B_dom"/>
    <property type="match status" value="1"/>
</dbReference>
<evidence type="ECO:0000256" key="1">
    <source>
        <dbReference type="ARBA" id="ARBA00022741"/>
    </source>
</evidence>
<dbReference type="AlphaFoldDB" id="A0A2G8KA51"/>
<keyword evidence="5 13" id="KW-0067">ATP-binding</keyword>
<dbReference type="Pfam" id="PF25344">
    <property type="entry name" value="PH_LRR1"/>
    <property type="match status" value="1"/>
</dbReference>
<dbReference type="FunFam" id="3.40.50.300:FF:003367">
    <property type="entry name" value="ATP-dependent DNA helicase PIF1"/>
    <property type="match status" value="1"/>
</dbReference>
<keyword evidence="17" id="KW-1185">Reference proteome</keyword>
<keyword evidence="8 13" id="KW-0233">DNA recombination</keyword>
<dbReference type="EMBL" id="MRZV01000747">
    <property type="protein sequence ID" value="PIK44881.1"/>
    <property type="molecule type" value="Genomic_DNA"/>
</dbReference>
<dbReference type="Proteomes" id="UP000230750">
    <property type="component" value="Unassembled WGS sequence"/>
</dbReference>
<dbReference type="InterPro" id="IPR027417">
    <property type="entry name" value="P-loop_NTPase"/>
</dbReference>
<dbReference type="GO" id="GO:0043139">
    <property type="term" value="F:5'-3' DNA helicase activity"/>
    <property type="evidence" value="ECO:0007669"/>
    <property type="project" value="UniProtKB-UniRule"/>
</dbReference>
<dbReference type="HAMAP" id="MF_03176">
    <property type="entry name" value="PIF1"/>
    <property type="match status" value="1"/>
</dbReference>
<keyword evidence="2 13" id="KW-0227">DNA damage</keyword>
<comment type="caution">
    <text evidence="16">The sequence shown here is derived from an EMBL/GenBank/DDBJ whole genome shotgun (WGS) entry which is preliminary data.</text>
</comment>
<dbReference type="GO" id="GO:0005739">
    <property type="term" value="C:mitochondrion"/>
    <property type="evidence" value="ECO:0007669"/>
    <property type="project" value="UniProtKB-SubCell"/>
</dbReference>
<keyword evidence="6 13" id="KW-0238">DNA-binding</keyword>
<comment type="cofactor">
    <cofactor evidence="13">
        <name>Mg(2+)</name>
        <dbReference type="ChEBI" id="CHEBI:18420"/>
    </cofactor>
</comment>
<dbReference type="PANTHER" id="PTHR47642">
    <property type="entry name" value="ATP-DEPENDENT DNA HELICASE"/>
    <property type="match status" value="1"/>
</dbReference>
<evidence type="ECO:0000256" key="3">
    <source>
        <dbReference type="ARBA" id="ARBA00022801"/>
    </source>
</evidence>
<dbReference type="InterPro" id="IPR010285">
    <property type="entry name" value="DNA_helicase_pif1-like_DEAD"/>
</dbReference>
<evidence type="ECO:0000256" key="9">
    <source>
        <dbReference type="ARBA" id="ARBA00023204"/>
    </source>
</evidence>
<dbReference type="CDD" id="cd18037">
    <property type="entry name" value="DEXSc_Pif1_like"/>
    <property type="match status" value="1"/>
</dbReference>
<keyword evidence="3 13" id="KW-0378">Hydrolase</keyword>
<dbReference type="GO" id="GO:0000723">
    <property type="term" value="P:telomere maintenance"/>
    <property type="evidence" value="ECO:0007669"/>
    <property type="project" value="InterPro"/>
</dbReference>
<dbReference type="PANTHER" id="PTHR47642:SF7">
    <property type="entry name" value="ATP-DEPENDENT DNA HELICASE PIF1"/>
    <property type="match status" value="1"/>
</dbReference>
<evidence type="ECO:0000256" key="11">
    <source>
        <dbReference type="ARBA" id="ARBA00023242"/>
    </source>
</evidence>
<organism evidence="16 17">
    <name type="scientific">Stichopus japonicus</name>
    <name type="common">Sea cucumber</name>
    <dbReference type="NCBI Taxonomy" id="307972"/>
    <lineage>
        <taxon>Eukaryota</taxon>
        <taxon>Metazoa</taxon>
        <taxon>Echinodermata</taxon>
        <taxon>Eleutherozoa</taxon>
        <taxon>Echinozoa</taxon>
        <taxon>Holothuroidea</taxon>
        <taxon>Aspidochirotacea</taxon>
        <taxon>Aspidochirotida</taxon>
        <taxon>Stichopodidae</taxon>
        <taxon>Apostichopus</taxon>
    </lineage>
</organism>
<evidence type="ECO:0000256" key="5">
    <source>
        <dbReference type="ARBA" id="ARBA00022840"/>
    </source>
</evidence>
<accession>A0A2G8KA51</accession>
<dbReference type="GO" id="GO:0006281">
    <property type="term" value="P:DNA repair"/>
    <property type="evidence" value="ECO:0007669"/>
    <property type="project" value="UniProtKB-UniRule"/>
</dbReference>
<keyword evidence="9 13" id="KW-0234">DNA repair</keyword>
<keyword evidence="11 13" id="KW-0539">Nucleus</keyword>
<dbReference type="SUPFAM" id="SSF52540">
    <property type="entry name" value="P-loop containing nucleoside triphosphate hydrolases"/>
    <property type="match status" value="2"/>
</dbReference>
<feature type="DNA-binding region" evidence="13">
    <location>
        <begin position="568"/>
        <end position="587"/>
    </location>
</feature>
<dbReference type="GO" id="GO:0005634">
    <property type="term" value="C:nucleus"/>
    <property type="evidence" value="ECO:0007669"/>
    <property type="project" value="UniProtKB-SubCell"/>
</dbReference>
<evidence type="ECO:0000313" key="17">
    <source>
        <dbReference type="Proteomes" id="UP000230750"/>
    </source>
</evidence>
<dbReference type="STRING" id="307972.A0A2G8KA51"/>
<dbReference type="FunFam" id="3.40.50.300:FF:000805">
    <property type="entry name" value="ATP-dependent DNA helicase PIF1"/>
    <property type="match status" value="1"/>
</dbReference>
<dbReference type="GO" id="GO:0003677">
    <property type="term" value="F:DNA binding"/>
    <property type="evidence" value="ECO:0007669"/>
    <property type="project" value="UniProtKB-KW"/>
</dbReference>
<protein>
    <recommendedName>
        <fullName evidence="13">ATP-dependent DNA helicase PIF1</fullName>
        <ecNumber evidence="13">5.6.2.3</ecNumber>
    </recommendedName>
    <alternativeName>
        <fullName evidence="13">DNA 5'-3' helicase PIF1</fullName>
    </alternativeName>
    <alternativeName>
        <fullName evidence="13">DNA repair and recombination helicase PIF1</fullName>
    </alternativeName>
</protein>
<dbReference type="GO" id="GO:0016887">
    <property type="term" value="F:ATP hydrolysis activity"/>
    <property type="evidence" value="ECO:0007669"/>
    <property type="project" value="RHEA"/>
</dbReference>
<dbReference type="CDD" id="cd18809">
    <property type="entry name" value="SF1_C_RecD"/>
    <property type="match status" value="1"/>
</dbReference>
<sequence length="630" mass="70649">METNELICCLAIEKLGASGESLKRTVHKGATLILGRNEFRDILLKVSAGKFLQTISLDKVSVFKRFAMEGKACLKFPQHRLQLMISNCPPHKLINFLKCMCVKLDCGKLKKPISERVRLMSQLPRKFDEISPLNAKDVTTVNTARAKREENNGSSTTPGAGKRKPLKRIRSITNECESIEDMLPKKKAHITMQAPCQLSKEQKCVLNAVLSGKNVFFTGSAGTGKSFLMKKIIGALPPDSTFATASTGVAACHIGGTTLHQFAGIGTGSQPLKQCIELASRQARKKTWRKCKHLIVDEISMVDGEFFTKLETVARIVRNNQEPFGGIQVILCGDFLQLPPVVKTGEKRNFCFESPAWQRCIEVNYELRTVRRQNDPVFINILQQIRVGSCSKEVSTRLMSTFKQVVEKNGVEATRLCTHKEDVEQLNRIHLEKLTTESRLFESQDSDPQLRRHLDSQCPVGQKIELKIGAQVMLTKNIDVNRGLVNGARGVVKGFEAGPRGYPVVKLLCGREETIRPERWTVKAMAGVLLTRRQLPLKLAWSMSIHKSQGMSLDCVEISLSKVFECGQAYVALSRARSLEGLRVLDFESSCVRAHPRVLKFYRGMRKQQMVNQAYLGEYFGDQENQRPLQ</sequence>
<evidence type="ECO:0000256" key="6">
    <source>
        <dbReference type="ARBA" id="ARBA00023125"/>
    </source>
</evidence>
<dbReference type="Pfam" id="PF05970">
    <property type="entry name" value="PIF1"/>
    <property type="match status" value="1"/>
</dbReference>
<evidence type="ECO:0000256" key="10">
    <source>
        <dbReference type="ARBA" id="ARBA00023235"/>
    </source>
</evidence>
<dbReference type="SMART" id="SM00382">
    <property type="entry name" value="AAA"/>
    <property type="match status" value="1"/>
</dbReference>
<feature type="region of interest" description="Disordered" evidence="14">
    <location>
        <begin position="142"/>
        <end position="166"/>
    </location>
</feature>
<comment type="similarity">
    <text evidence="13">Belongs to the helicase family. PIF1 subfamily.</text>
</comment>
<dbReference type="InterPro" id="IPR003593">
    <property type="entry name" value="AAA+_ATPase"/>
</dbReference>
<evidence type="ECO:0000256" key="13">
    <source>
        <dbReference type="HAMAP-Rule" id="MF_03176"/>
    </source>
</evidence>
<dbReference type="OrthoDB" id="272985at2759"/>
<proteinExistence type="inferred from homology"/>
<feature type="domain" description="AAA+ ATPase" evidence="15">
    <location>
        <begin position="211"/>
        <end position="343"/>
    </location>
</feature>
<evidence type="ECO:0000256" key="2">
    <source>
        <dbReference type="ARBA" id="ARBA00022763"/>
    </source>
</evidence>
<dbReference type="InterPro" id="IPR057437">
    <property type="entry name" value="PIF1/LRR1_PH"/>
</dbReference>
<dbReference type="Gene3D" id="3.40.50.300">
    <property type="entry name" value="P-loop containing nucleotide triphosphate hydrolases"/>
    <property type="match status" value="2"/>
</dbReference>
<evidence type="ECO:0000313" key="16">
    <source>
        <dbReference type="EMBL" id="PIK44881.1"/>
    </source>
</evidence>
<dbReference type="InterPro" id="IPR049163">
    <property type="entry name" value="Pif1-like_2B_dom"/>
</dbReference>
<evidence type="ECO:0000256" key="14">
    <source>
        <dbReference type="SAM" id="MobiDB-lite"/>
    </source>
</evidence>
<evidence type="ECO:0000256" key="7">
    <source>
        <dbReference type="ARBA" id="ARBA00023128"/>
    </source>
</evidence>
<comment type="function">
    <text evidence="13">DNA-dependent ATPase and 5'-3' DNA helicase required for the maintenance of both mitochondrial and nuclear genome stability.</text>
</comment>
<evidence type="ECO:0000256" key="8">
    <source>
        <dbReference type="ARBA" id="ARBA00023172"/>
    </source>
</evidence>